<dbReference type="SUPFAM" id="SSF54211">
    <property type="entry name" value="Ribosomal protein S5 domain 2-like"/>
    <property type="match status" value="1"/>
</dbReference>
<dbReference type="InterPro" id="IPR000795">
    <property type="entry name" value="T_Tr_GTP-bd_dom"/>
</dbReference>
<dbReference type="GO" id="GO:0003746">
    <property type="term" value="F:translation elongation factor activity"/>
    <property type="evidence" value="ECO:0007669"/>
    <property type="project" value="UniProtKB-UniRule"/>
</dbReference>
<sequence>MAQDVLTDLNKVRNIGIMAHIDAGKTTTTERILFYTGVNYKLGETHDGASTTDWMEQEQERGITITSAAVTCFWNNNQINIIDTPGHVDFTVEVERSLRVLDGAVAVFDGKEGVEPQSEQVWRQADKYDVPRICFVNKMDKLGADFYFTVQTIKDRLGAKPLVIQLPIGAEDTFEGVVDLVEMNAKVWTGETKLGEKYEVREIPAELAEKAEQYRQELLETVAESDEALLDKFFGGEELTVSEIKGAIRKMTVGSELYPVLCGSAFKNKGVQPMLDAVVDYLPSPLDVESVQGHAPGKEDEVLTRKPSADEPFAALAFKIAVHPFFGKLTYIRVYSGKVDSGAQVINATKGKKERLGKLFQMHSNKENAVPSVSAGHIYAVIGLKDTTTGDTLCDANSQIVLESMTFPDPVIEVSIEPKTKSDQEKLGTAIQKLAEEDPTFSVKLDAETGQTVIGGMGELHLDILVDRMKREFKVEANVGKPQVAYRETITKKVEKLEFTHKKQTGGSGQFAKVIIALEPFVGEDGAHYEFENKVTGGRVPKEYIPSVDAGAQDAMQYGVLAGYPLVNLKVTLLDGAYHDVDSSEMAFKIAGAQALKEAARKAGPVILEPMMAVEVITPEDYMGDVIGDLNSRRGQIQAMEERSGARVVKALVPLSEMFGYIGDLRSKTQGRANYSMVFDSYAEVPTNVSKEIIAKATGE</sequence>
<keyword evidence="5 7" id="KW-0342">GTP-binding</keyword>
<dbReference type="Gene3D" id="3.30.70.240">
    <property type="match status" value="1"/>
</dbReference>
<dbReference type="CDD" id="cd01886">
    <property type="entry name" value="EF-G"/>
    <property type="match status" value="1"/>
</dbReference>
<dbReference type="CDD" id="cd04088">
    <property type="entry name" value="EFG_mtEFG_II"/>
    <property type="match status" value="1"/>
</dbReference>
<dbReference type="InterPro" id="IPR000640">
    <property type="entry name" value="EFG_V-like"/>
</dbReference>
<gene>
    <name evidence="7" type="primary">fusA</name>
    <name evidence="10" type="ORF">B0T46_19190</name>
</gene>
<comment type="similarity">
    <text evidence="1 7">Belongs to the TRAFAC class translation factor GTPase superfamily. Classic translation factor GTPase family. EF-G/EF-2 subfamily.</text>
</comment>
<dbReference type="InterPro" id="IPR041095">
    <property type="entry name" value="EFG_II"/>
</dbReference>
<dbReference type="InterPro" id="IPR035647">
    <property type="entry name" value="EFG_III/V"/>
</dbReference>
<dbReference type="HAMAP" id="MF_00054_B">
    <property type="entry name" value="EF_G_EF_2_B"/>
    <property type="match status" value="1"/>
</dbReference>
<accession>A0A1W0AYA5</accession>
<dbReference type="PRINTS" id="PR00315">
    <property type="entry name" value="ELONGATNFCT"/>
</dbReference>
<dbReference type="NCBIfam" id="TIGR00484">
    <property type="entry name" value="EF-G"/>
    <property type="match status" value="1"/>
</dbReference>
<reference evidence="10 11" key="1">
    <citation type="journal article" date="2016" name="Antonie Van Leeuwenhoek">
        <title>Nocardia donostiensis sp. nov., isolated from human respiratory specimens.</title>
        <authorList>
            <person name="Ercibengoa M."/>
            <person name="Bell M."/>
            <person name="Marimon J.M."/>
            <person name="Humrighouse B."/>
            <person name="Klenk H.P."/>
            <person name="Potter G."/>
            <person name="Perez-Trallero E."/>
        </authorList>
    </citation>
    <scope>NUCLEOTIDE SEQUENCE [LARGE SCALE GENOMIC DNA]</scope>
    <source>
        <strain evidence="10 11">X1655</strain>
    </source>
</reference>
<dbReference type="OrthoDB" id="9801472at2"/>
<comment type="caution">
    <text evidence="10">The sequence shown here is derived from an EMBL/GenBank/DDBJ whole genome shotgun (WGS) entry which is preliminary data.</text>
</comment>
<dbReference type="InterPro" id="IPR005225">
    <property type="entry name" value="Small_GTP-bd"/>
</dbReference>
<dbReference type="STRING" id="1538463.B0T36_11310"/>
<evidence type="ECO:0000256" key="7">
    <source>
        <dbReference type="HAMAP-Rule" id="MF_00054"/>
    </source>
</evidence>
<dbReference type="InterPro" id="IPR009000">
    <property type="entry name" value="Transl_B-barrel_sf"/>
</dbReference>
<dbReference type="EMBL" id="MUMY01000017">
    <property type="protein sequence ID" value="ONM47109.1"/>
    <property type="molecule type" value="Genomic_DNA"/>
</dbReference>
<dbReference type="Gene3D" id="3.40.50.300">
    <property type="entry name" value="P-loop containing nucleotide triphosphate hydrolases"/>
    <property type="match status" value="1"/>
</dbReference>
<dbReference type="SMART" id="SM00889">
    <property type="entry name" value="EFG_IV"/>
    <property type="match status" value="1"/>
</dbReference>
<dbReference type="SUPFAM" id="SSF52540">
    <property type="entry name" value="P-loop containing nucleoside triphosphate hydrolases"/>
    <property type="match status" value="1"/>
</dbReference>
<dbReference type="Gene3D" id="2.40.30.10">
    <property type="entry name" value="Translation factors"/>
    <property type="match status" value="1"/>
</dbReference>
<feature type="binding site" evidence="7">
    <location>
        <begin position="83"/>
        <end position="87"/>
    </location>
    <ligand>
        <name>GTP</name>
        <dbReference type="ChEBI" id="CHEBI:37565"/>
    </ligand>
</feature>
<dbReference type="PROSITE" id="PS00301">
    <property type="entry name" value="G_TR_1"/>
    <property type="match status" value="1"/>
</dbReference>
<name>A0A1W0AYA5_9NOCA</name>
<feature type="binding site" evidence="7">
    <location>
        <begin position="137"/>
        <end position="140"/>
    </location>
    <ligand>
        <name>GTP</name>
        <dbReference type="ChEBI" id="CHEBI:37565"/>
    </ligand>
</feature>
<dbReference type="SMART" id="SM00838">
    <property type="entry name" value="EFG_C"/>
    <property type="match status" value="1"/>
</dbReference>
<dbReference type="Pfam" id="PF00009">
    <property type="entry name" value="GTP_EFTU"/>
    <property type="match status" value="1"/>
</dbReference>
<dbReference type="PANTHER" id="PTHR43261:SF1">
    <property type="entry name" value="RIBOSOME-RELEASING FACTOR 2, MITOCHONDRIAL"/>
    <property type="match status" value="1"/>
</dbReference>
<dbReference type="CDD" id="cd03713">
    <property type="entry name" value="EFG_mtEFG_C"/>
    <property type="match status" value="1"/>
</dbReference>
<dbReference type="GO" id="GO:0032790">
    <property type="term" value="P:ribosome disassembly"/>
    <property type="evidence" value="ECO:0007669"/>
    <property type="project" value="TreeGrafter"/>
</dbReference>
<dbReference type="AlphaFoldDB" id="A0A1W0AYA5"/>
<dbReference type="InterPro" id="IPR035649">
    <property type="entry name" value="EFG_V"/>
</dbReference>
<evidence type="ECO:0000313" key="11">
    <source>
        <dbReference type="Proteomes" id="UP000188836"/>
    </source>
</evidence>
<dbReference type="RefSeq" id="WP_077119357.1">
    <property type="nucleotide sequence ID" value="NZ_LOKT01000006.1"/>
</dbReference>
<dbReference type="InterPro" id="IPR004540">
    <property type="entry name" value="Transl_elong_EFG/EF2"/>
</dbReference>
<evidence type="ECO:0000313" key="10">
    <source>
        <dbReference type="EMBL" id="ONM47109.1"/>
    </source>
</evidence>
<dbReference type="PROSITE" id="PS51722">
    <property type="entry name" value="G_TR_2"/>
    <property type="match status" value="1"/>
</dbReference>
<feature type="domain" description="Tr-type G" evidence="9">
    <location>
        <begin position="10"/>
        <end position="286"/>
    </location>
</feature>
<keyword evidence="2 7" id="KW-0547">Nucleotide-binding</keyword>
<dbReference type="GO" id="GO:0005525">
    <property type="term" value="F:GTP binding"/>
    <property type="evidence" value="ECO:0007669"/>
    <property type="project" value="UniProtKB-UniRule"/>
</dbReference>
<evidence type="ECO:0000256" key="1">
    <source>
        <dbReference type="ARBA" id="ARBA00005870"/>
    </source>
</evidence>
<dbReference type="SUPFAM" id="SSF50447">
    <property type="entry name" value="Translation proteins"/>
    <property type="match status" value="1"/>
</dbReference>
<keyword evidence="7" id="KW-0963">Cytoplasm</keyword>
<dbReference type="CDD" id="cd16262">
    <property type="entry name" value="EFG_III"/>
    <property type="match status" value="1"/>
</dbReference>
<dbReference type="InterPro" id="IPR014721">
    <property type="entry name" value="Ribsml_uS5_D2-typ_fold_subgr"/>
</dbReference>
<evidence type="ECO:0000256" key="4">
    <source>
        <dbReference type="ARBA" id="ARBA00022917"/>
    </source>
</evidence>
<dbReference type="FunFam" id="3.30.70.870:FF:000001">
    <property type="entry name" value="Elongation factor G"/>
    <property type="match status" value="1"/>
</dbReference>
<keyword evidence="3 7" id="KW-0251">Elongation factor</keyword>
<dbReference type="FunFam" id="3.40.50.300:FF:000029">
    <property type="entry name" value="Elongation factor G"/>
    <property type="match status" value="1"/>
</dbReference>
<dbReference type="Gene3D" id="3.30.230.10">
    <property type="match status" value="1"/>
</dbReference>
<dbReference type="Pfam" id="PF00679">
    <property type="entry name" value="EFG_C"/>
    <property type="match status" value="1"/>
</dbReference>
<dbReference type="FunFam" id="2.40.30.10:FF:000006">
    <property type="entry name" value="Elongation factor G"/>
    <property type="match status" value="1"/>
</dbReference>
<dbReference type="InterPro" id="IPR004161">
    <property type="entry name" value="EFTu-like_2"/>
</dbReference>
<comment type="function">
    <text evidence="6 7">Catalyzes the GTP-dependent ribosomal translocation step during translation elongation. During this step, the ribosome changes from the pre-translocational (PRE) to the post-translocational (POST) state as the newly formed A-site-bound peptidyl-tRNA and P-site-bound deacylated tRNA move to the P and E sites, respectively. Catalyzes the coordinated movement of the two tRNA molecules, the mRNA and conformational changes in the ribosome.</text>
</comment>
<feature type="binding site" evidence="7">
    <location>
        <begin position="19"/>
        <end position="26"/>
    </location>
    <ligand>
        <name>GTP</name>
        <dbReference type="ChEBI" id="CHEBI:37565"/>
    </ligand>
</feature>
<keyword evidence="4 7" id="KW-0648">Protein biosynthesis</keyword>
<dbReference type="Proteomes" id="UP000188836">
    <property type="component" value="Unassembled WGS sequence"/>
</dbReference>
<dbReference type="InterPro" id="IPR027417">
    <property type="entry name" value="P-loop_NTPase"/>
</dbReference>
<dbReference type="GO" id="GO:0003924">
    <property type="term" value="F:GTPase activity"/>
    <property type="evidence" value="ECO:0007669"/>
    <property type="project" value="InterPro"/>
</dbReference>
<proteinExistence type="inferred from homology"/>
<dbReference type="FunFam" id="3.30.70.240:FF:000001">
    <property type="entry name" value="Elongation factor G"/>
    <property type="match status" value="1"/>
</dbReference>
<evidence type="ECO:0000256" key="5">
    <source>
        <dbReference type="ARBA" id="ARBA00023134"/>
    </source>
</evidence>
<dbReference type="CDD" id="cd01434">
    <property type="entry name" value="EFG_mtEFG1_IV"/>
    <property type="match status" value="1"/>
</dbReference>
<dbReference type="InterPro" id="IPR009022">
    <property type="entry name" value="EFG_III"/>
</dbReference>
<evidence type="ECO:0000256" key="8">
    <source>
        <dbReference type="NCBIfam" id="TIGR00484"/>
    </source>
</evidence>
<dbReference type="NCBIfam" id="TIGR00231">
    <property type="entry name" value="small_GTP"/>
    <property type="match status" value="1"/>
</dbReference>
<dbReference type="Pfam" id="PF03764">
    <property type="entry name" value="EFG_IV"/>
    <property type="match status" value="1"/>
</dbReference>
<comment type="subcellular location">
    <subcellularLocation>
        <location evidence="7">Cytoplasm</location>
    </subcellularLocation>
</comment>
<dbReference type="GO" id="GO:0005737">
    <property type="term" value="C:cytoplasm"/>
    <property type="evidence" value="ECO:0007669"/>
    <property type="project" value="UniProtKB-SubCell"/>
</dbReference>
<dbReference type="PANTHER" id="PTHR43261">
    <property type="entry name" value="TRANSLATION ELONGATION FACTOR G-RELATED"/>
    <property type="match status" value="1"/>
</dbReference>
<dbReference type="Pfam" id="PF14492">
    <property type="entry name" value="EFG_III"/>
    <property type="match status" value="1"/>
</dbReference>
<evidence type="ECO:0000256" key="3">
    <source>
        <dbReference type="ARBA" id="ARBA00022768"/>
    </source>
</evidence>
<organism evidence="10 11">
    <name type="scientific">Nocardia donostiensis</name>
    <dbReference type="NCBI Taxonomy" id="1538463"/>
    <lineage>
        <taxon>Bacteria</taxon>
        <taxon>Bacillati</taxon>
        <taxon>Actinomycetota</taxon>
        <taxon>Actinomycetes</taxon>
        <taxon>Mycobacteriales</taxon>
        <taxon>Nocardiaceae</taxon>
        <taxon>Nocardia</taxon>
    </lineage>
</organism>
<evidence type="ECO:0000259" key="9">
    <source>
        <dbReference type="PROSITE" id="PS51722"/>
    </source>
</evidence>
<dbReference type="Pfam" id="PF03144">
    <property type="entry name" value="GTP_EFTU_D2"/>
    <property type="match status" value="1"/>
</dbReference>
<dbReference type="InterPro" id="IPR020568">
    <property type="entry name" value="Ribosomal_Su5_D2-typ_SF"/>
</dbReference>
<dbReference type="NCBIfam" id="NF009381">
    <property type="entry name" value="PRK12740.1-5"/>
    <property type="match status" value="1"/>
</dbReference>
<dbReference type="InterPro" id="IPR047872">
    <property type="entry name" value="EFG_IV"/>
</dbReference>
<keyword evidence="11" id="KW-1185">Reference proteome</keyword>
<dbReference type="Gene3D" id="3.30.70.870">
    <property type="entry name" value="Elongation Factor G (Translational Gtpase), domain 3"/>
    <property type="match status" value="1"/>
</dbReference>
<dbReference type="InterPro" id="IPR031157">
    <property type="entry name" value="G_TR_CS"/>
</dbReference>
<dbReference type="FunFam" id="3.30.230.10:FF:000003">
    <property type="entry name" value="Elongation factor G"/>
    <property type="match status" value="1"/>
</dbReference>
<evidence type="ECO:0000256" key="6">
    <source>
        <dbReference type="ARBA" id="ARBA00024731"/>
    </source>
</evidence>
<protein>
    <recommendedName>
        <fullName evidence="7 8">Elongation factor G</fullName>
        <shortName evidence="7">EF-G</shortName>
    </recommendedName>
</protein>
<dbReference type="InterPro" id="IPR005517">
    <property type="entry name" value="Transl_elong_EFG/EF2_IV"/>
</dbReference>
<evidence type="ECO:0000256" key="2">
    <source>
        <dbReference type="ARBA" id="ARBA00022741"/>
    </source>
</evidence>
<dbReference type="SUPFAM" id="SSF54980">
    <property type="entry name" value="EF-G C-terminal domain-like"/>
    <property type="match status" value="2"/>
</dbReference>